<proteinExistence type="predicted"/>
<reference evidence="4" key="2">
    <citation type="submission" date="2010-01" db="EMBL/GenBank/DDBJ databases">
        <title>The complete genome of Conexibacter woesei DSM 14684.</title>
        <authorList>
            <consortium name="US DOE Joint Genome Institute (JGI-PGF)"/>
            <person name="Lucas S."/>
            <person name="Copeland A."/>
            <person name="Lapidus A."/>
            <person name="Glavina del Rio T."/>
            <person name="Dalin E."/>
            <person name="Tice H."/>
            <person name="Bruce D."/>
            <person name="Goodwin L."/>
            <person name="Pitluck S."/>
            <person name="Kyrpides N."/>
            <person name="Mavromatis K."/>
            <person name="Ivanova N."/>
            <person name="Mikhailova N."/>
            <person name="Chertkov O."/>
            <person name="Brettin T."/>
            <person name="Detter J.C."/>
            <person name="Han C."/>
            <person name="Larimer F."/>
            <person name="Land M."/>
            <person name="Hauser L."/>
            <person name="Markowitz V."/>
            <person name="Cheng J.-F."/>
            <person name="Hugenholtz P."/>
            <person name="Woyke T."/>
            <person name="Wu D."/>
            <person name="Pukall R."/>
            <person name="Steenblock K."/>
            <person name="Schneider S."/>
            <person name="Klenk H.-P."/>
            <person name="Eisen J.A."/>
        </authorList>
    </citation>
    <scope>NUCLEOTIDE SEQUENCE [LARGE SCALE GENOMIC DNA]</scope>
    <source>
        <strain evidence="4">DSM 14684 / CIP 108061 / JCM 11494 / NBRC 100937 / ID131577</strain>
    </source>
</reference>
<keyword evidence="1" id="KW-1133">Transmembrane helix</keyword>
<keyword evidence="1" id="KW-0812">Transmembrane</keyword>
<organism evidence="3 4">
    <name type="scientific">Conexibacter woesei (strain DSM 14684 / CCUG 47730 / CIP 108061 / JCM 11494 / NBRC 100937 / ID131577)</name>
    <dbReference type="NCBI Taxonomy" id="469383"/>
    <lineage>
        <taxon>Bacteria</taxon>
        <taxon>Bacillati</taxon>
        <taxon>Actinomycetota</taxon>
        <taxon>Thermoleophilia</taxon>
        <taxon>Solirubrobacterales</taxon>
        <taxon>Conexibacteraceae</taxon>
        <taxon>Conexibacter</taxon>
    </lineage>
</organism>
<dbReference type="Pfam" id="PF04892">
    <property type="entry name" value="VanZ"/>
    <property type="match status" value="1"/>
</dbReference>
<gene>
    <name evidence="3" type="ordered locus">Cwoe_3602</name>
</gene>
<accession>D3F0F9</accession>
<dbReference type="AlphaFoldDB" id="D3F0F9"/>
<feature type="transmembrane region" description="Helical" evidence="1">
    <location>
        <begin position="102"/>
        <end position="119"/>
    </location>
</feature>
<dbReference type="EMBL" id="CP001854">
    <property type="protein sequence ID" value="ADB52019.1"/>
    <property type="molecule type" value="Genomic_DNA"/>
</dbReference>
<protein>
    <submittedName>
        <fullName evidence="3">VanZ family protein</fullName>
    </submittedName>
</protein>
<reference evidence="3 4" key="1">
    <citation type="journal article" date="2010" name="Stand. Genomic Sci.">
        <title>Complete genome sequence of Conexibacter woesei type strain (ID131577).</title>
        <authorList>
            <person name="Pukall R."/>
            <person name="Lapidus A."/>
            <person name="Glavina Del Rio T."/>
            <person name="Copeland A."/>
            <person name="Tice H."/>
            <person name="Cheng J.-F."/>
            <person name="Lucas S."/>
            <person name="Chen F."/>
            <person name="Nolan M."/>
            <person name="Bruce D."/>
            <person name="Goodwin L."/>
            <person name="Pitluck S."/>
            <person name="Mavromatis K."/>
            <person name="Ivanova N."/>
            <person name="Ovchinnikova G."/>
            <person name="Pati A."/>
            <person name="Chen A."/>
            <person name="Palaniappan K."/>
            <person name="Land M."/>
            <person name="Hauser L."/>
            <person name="Chang Y.-J."/>
            <person name="Jeffries C.D."/>
            <person name="Chain P."/>
            <person name="Meincke L."/>
            <person name="Sims D."/>
            <person name="Brettin T."/>
            <person name="Detter J.C."/>
            <person name="Rohde M."/>
            <person name="Goeker M."/>
            <person name="Bristow J."/>
            <person name="Eisen J.A."/>
            <person name="Markowitz V."/>
            <person name="Kyrpides N.C."/>
            <person name="Klenk H.-P."/>
            <person name="Hugenholtz P."/>
        </authorList>
    </citation>
    <scope>NUCLEOTIDE SEQUENCE [LARGE SCALE GENOMIC DNA]</scope>
    <source>
        <strain evidence="4">DSM 14684 / CIP 108061 / JCM 11494 / NBRC 100937 / ID131577</strain>
    </source>
</reference>
<evidence type="ECO:0000259" key="2">
    <source>
        <dbReference type="Pfam" id="PF04892"/>
    </source>
</evidence>
<dbReference type="RefSeq" id="WP_012935070.1">
    <property type="nucleotide sequence ID" value="NC_013739.1"/>
</dbReference>
<dbReference type="NCBIfam" id="NF037970">
    <property type="entry name" value="vanZ_1"/>
    <property type="match status" value="1"/>
</dbReference>
<dbReference type="InterPro" id="IPR006976">
    <property type="entry name" value="VanZ-like"/>
</dbReference>
<keyword evidence="1" id="KW-0472">Membrane</keyword>
<dbReference type="eggNOG" id="COG5652">
    <property type="taxonomic scope" value="Bacteria"/>
</dbReference>
<evidence type="ECO:0000313" key="3">
    <source>
        <dbReference type="EMBL" id="ADB52019.1"/>
    </source>
</evidence>
<name>D3F0F9_CONWI</name>
<sequence>MSPTRRLADWIGRFGPPLALMGVIFFLSAQPNLRTELGTIDLVGRKVVHAVEYGLLFLLWLRALGWSGRAAWWAAAIAVGYAISDEFHQTFVDGRSGHPRDVAIDSAGILIAALVTWRLRVRARAQRRVLA</sequence>
<feature type="transmembrane region" description="Helical" evidence="1">
    <location>
        <begin position="7"/>
        <end position="27"/>
    </location>
</feature>
<dbReference type="STRING" id="469383.Cwoe_3602"/>
<dbReference type="Proteomes" id="UP000008229">
    <property type="component" value="Chromosome"/>
</dbReference>
<dbReference type="HOGENOM" id="CLU_096028_5_2_11"/>
<evidence type="ECO:0000313" key="4">
    <source>
        <dbReference type="Proteomes" id="UP000008229"/>
    </source>
</evidence>
<evidence type="ECO:0000256" key="1">
    <source>
        <dbReference type="SAM" id="Phobius"/>
    </source>
</evidence>
<keyword evidence="4" id="KW-1185">Reference proteome</keyword>
<dbReference type="KEGG" id="cwo:Cwoe_3602"/>
<feature type="transmembrane region" description="Helical" evidence="1">
    <location>
        <begin position="47"/>
        <end position="64"/>
    </location>
</feature>
<feature type="domain" description="VanZ-like" evidence="2">
    <location>
        <begin position="40"/>
        <end position="117"/>
    </location>
</feature>